<comment type="similarity">
    <text evidence="2 3">Belongs to the glutamine synthetase family.</text>
</comment>
<keyword evidence="6" id="KW-1185">Reference proteome</keyword>
<dbReference type="EMBL" id="JFFI01002667">
    <property type="protein sequence ID" value="KXH27468.1"/>
    <property type="molecule type" value="Genomic_DNA"/>
</dbReference>
<dbReference type="PANTHER" id="PTHR43785:SF12">
    <property type="entry name" value="TYPE-1 GLUTAMINE SYNTHETASE 2"/>
    <property type="match status" value="1"/>
</dbReference>
<reference evidence="5 6" key="1">
    <citation type="submission" date="2014-02" db="EMBL/GenBank/DDBJ databases">
        <title>The genome sequence of Colletotrichum salicis CBS 607.94.</title>
        <authorList>
            <person name="Baroncelli R."/>
            <person name="Thon M.R."/>
        </authorList>
    </citation>
    <scope>NUCLEOTIDE SEQUENCE [LARGE SCALE GENOMIC DNA]</scope>
    <source>
        <strain evidence="5 6">CBS 607.94</strain>
    </source>
</reference>
<organism evidence="5 6">
    <name type="scientific">Colletotrichum salicis</name>
    <dbReference type="NCBI Taxonomy" id="1209931"/>
    <lineage>
        <taxon>Eukaryota</taxon>
        <taxon>Fungi</taxon>
        <taxon>Dikarya</taxon>
        <taxon>Ascomycota</taxon>
        <taxon>Pezizomycotina</taxon>
        <taxon>Sordariomycetes</taxon>
        <taxon>Hypocreomycetidae</taxon>
        <taxon>Glomerellales</taxon>
        <taxon>Glomerellaceae</taxon>
        <taxon>Colletotrichum</taxon>
        <taxon>Colletotrichum acutatum species complex</taxon>
    </lineage>
</organism>
<name>A0A135RV78_9PEZI</name>
<sequence>MMSRFISLRVSKTTTSSRKQVASKDCLPKIKKLRVAGVDADGVLRGKIMSKEKFLSSISTGFGMSSAIFAWDIHDVLFTTKTEIARGEDGFADFIAYLDLASFRRLPTEDNIPFFLLRRPLRTAMGPPKQDRILAAFLENNTPGALRPLTGGKFGYSSARPIVSKRYFHDIFDHSGRAGCALEGWHTESGPGVFEAVGPIDEMADSVSVFKLVTKSLGIEHGVTPCFLAKPVQGLPGNSGHIHISLTDLAGNNIFARPGPPDPDAEWADIAQVSDVGRHFLAGHLDSSAGHHASLCRRSSTPISASWRTIGRPWASAGVSRIALASVRLIAPPVCKASATRFEVRIPGADLYPHYALAAIVAAGWRGVEEKLAIPVPPAKIQRKEVEPELLPNSLLEATTRFKAPESLARKILGDEFVDFYAATREHELRIWREAVTDW</sequence>
<evidence type="ECO:0000256" key="2">
    <source>
        <dbReference type="PROSITE-ProRule" id="PRU01331"/>
    </source>
</evidence>
<evidence type="ECO:0000256" key="3">
    <source>
        <dbReference type="RuleBase" id="RU000384"/>
    </source>
</evidence>
<comment type="caution">
    <text evidence="5">The sequence shown here is derived from an EMBL/GenBank/DDBJ whole genome shotgun (WGS) entry which is preliminary data.</text>
</comment>
<protein>
    <submittedName>
        <fullName evidence="5">Glutamine synthetase</fullName>
    </submittedName>
</protein>
<dbReference type="GO" id="GO:0004356">
    <property type="term" value="F:glutamine synthetase activity"/>
    <property type="evidence" value="ECO:0007669"/>
    <property type="project" value="InterPro"/>
</dbReference>
<dbReference type="Proteomes" id="UP000070121">
    <property type="component" value="Unassembled WGS sequence"/>
</dbReference>
<gene>
    <name evidence="5" type="ORF">CSAL01_07403</name>
</gene>
<dbReference type="Gene3D" id="3.30.590.10">
    <property type="entry name" value="Glutamine synthetase/guanido kinase, catalytic domain"/>
    <property type="match status" value="1"/>
</dbReference>
<evidence type="ECO:0000313" key="5">
    <source>
        <dbReference type="EMBL" id="KXH27468.1"/>
    </source>
</evidence>
<dbReference type="SMART" id="SM01230">
    <property type="entry name" value="Gln-synt_C"/>
    <property type="match status" value="1"/>
</dbReference>
<evidence type="ECO:0000256" key="1">
    <source>
        <dbReference type="ARBA" id="ARBA00022598"/>
    </source>
</evidence>
<evidence type="ECO:0000313" key="6">
    <source>
        <dbReference type="Proteomes" id="UP000070121"/>
    </source>
</evidence>
<feature type="domain" description="GS catalytic" evidence="4">
    <location>
        <begin position="104"/>
        <end position="439"/>
    </location>
</feature>
<dbReference type="InterPro" id="IPR014746">
    <property type="entry name" value="Gln_synth/guanido_kin_cat_dom"/>
</dbReference>
<dbReference type="STRING" id="1209931.A0A135RV78"/>
<dbReference type="Pfam" id="PF00120">
    <property type="entry name" value="Gln-synt_C"/>
    <property type="match status" value="1"/>
</dbReference>
<dbReference type="InterPro" id="IPR008146">
    <property type="entry name" value="Gln_synth_cat_dom"/>
</dbReference>
<dbReference type="PANTHER" id="PTHR43785">
    <property type="entry name" value="GAMMA-GLUTAMYLPUTRESCINE SYNTHETASE"/>
    <property type="match status" value="1"/>
</dbReference>
<dbReference type="PROSITE" id="PS51987">
    <property type="entry name" value="GS_CATALYTIC"/>
    <property type="match status" value="1"/>
</dbReference>
<keyword evidence="1" id="KW-0436">Ligase</keyword>
<proteinExistence type="inferred from homology"/>
<accession>A0A135RV78</accession>
<dbReference type="AlphaFoldDB" id="A0A135RV78"/>
<evidence type="ECO:0000259" key="4">
    <source>
        <dbReference type="PROSITE" id="PS51987"/>
    </source>
</evidence>
<dbReference type="SUPFAM" id="SSF55931">
    <property type="entry name" value="Glutamine synthetase/guanido kinase"/>
    <property type="match status" value="1"/>
</dbReference>
<dbReference type="OrthoDB" id="77835at2759"/>